<evidence type="ECO:0000256" key="7">
    <source>
        <dbReference type="ARBA" id="ARBA00022679"/>
    </source>
</evidence>
<protein>
    <recommendedName>
        <fullName evidence="3">non-specific serine/threonine protein kinase</fullName>
        <ecNumber evidence="3">2.7.11.1</ecNumber>
    </recommendedName>
</protein>
<evidence type="ECO:0000256" key="9">
    <source>
        <dbReference type="ARBA" id="ARBA00022729"/>
    </source>
</evidence>
<comment type="catalytic activity">
    <reaction evidence="17">
        <text>L-threonyl-[protein] + ATP = O-phospho-L-threonyl-[protein] + ADP + H(+)</text>
        <dbReference type="Rhea" id="RHEA:46608"/>
        <dbReference type="Rhea" id="RHEA-COMP:11060"/>
        <dbReference type="Rhea" id="RHEA-COMP:11605"/>
        <dbReference type="ChEBI" id="CHEBI:15378"/>
        <dbReference type="ChEBI" id="CHEBI:30013"/>
        <dbReference type="ChEBI" id="CHEBI:30616"/>
        <dbReference type="ChEBI" id="CHEBI:61977"/>
        <dbReference type="ChEBI" id="CHEBI:456216"/>
        <dbReference type="EC" id="2.7.11.1"/>
    </reaction>
</comment>
<comment type="similarity">
    <text evidence="2">Belongs to the RLP family.</text>
</comment>
<keyword evidence="8 19" id="KW-0812">Transmembrane</keyword>
<dbReference type="Pfam" id="PF00560">
    <property type="entry name" value="LRR_1"/>
    <property type="match status" value="3"/>
</dbReference>
<organism evidence="22 23">
    <name type="scientific">Corchorus capsularis</name>
    <name type="common">Jute</name>
    <dbReference type="NCBI Taxonomy" id="210143"/>
    <lineage>
        <taxon>Eukaryota</taxon>
        <taxon>Viridiplantae</taxon>
        <taxon>Streptophyta</taxon>
        <taxon>Embryophyta</taxon>
        <taxon>Tracheophyta</taxon>
        <taxon>Spermatophyta</taxon>
        <taxon>Magnoliopsida</taxon>
        <taxon>eudicotyledons</taxon>
        <taxon>Gunneridae</taxon>
        <taxon>Pentapetalae</taxon>
        <taxon>rosids</taxon>
        <taxon>malvids</taxon>
        <taxon>Malvales</taxon>
        <taxon>Malvaceae</taxon>
        <taxon>Grewioideae</taxon>
        <taxon>Apeibeae</taxon>
        <taxon>Corchorus</taxon>
    </lineage>
</organism>
<name>A0A1R3IUX9_COCAP</name>
<evidence type="ECO:0000256" key="13">
    <source>
        <dbReference type="ARBA" id="ARBA00022989"/>
    </source>
</evidence>
<feature type="non-terminal residue" evidence="22">
    <location>
        <position position="1162"/>
    </location>
</feature>
<proteinExistence type="inferred from homology"/>
<evidence type="ECO:0000256" key="3">
    <source>
        <dbReference type="ARBA" id="ARBA00012513"/>
    </source>
</evidence>
<dbReference type="GO" id="GO:0005524">
    <property type="term" value="F:ATP binding"/>
    <property type="evidence" value="ECO:0007669"/>
    <property type="project" value="UniProtKB-KW"/>
</dbReference>
<evidence type="ECO:0000256" key="15">
    <source>
        <dbReference type="ARBA" id="ARBA00023170"/>
    </source>
</evidence>
<gene>
    <name evidence="22" type="ORF">CCACVL1_09608</name>
</gene>
<dbReference type="STRING" id="210143.A0A1R3IUX9"/>
<keyword evidence="9 20" id="KW-0732">Signal</keyword>
<feature type="signal peptide" evidence="20">
    <location>
        <begin position="1"/>
        <end position="19"/>
    </location>
</feature>
<keyword evidence="4" id="KW-0723">Serine/threonine-protein kinase</keyword>
<dbReference type="Gene3D" id="3.80.10.10">
    <property type="entry name" value="Ribonuclease Inhibitor"/>
    <property type="match status" value="3"/>
</dbReference>
<dbReference type="FunFam" id="3.80.10.10:FF:000041">
    <property type="entry name" value="LRR receptor-like serine/threonine-protein kinase ERECTA"/>
    <property type="match status" value="1"/>
</dbReference>
<evidence type="ECO:0000313" key="23">
    <source>
        <dbReference type="Proteomes" id="UP000188268"/>
    </source>
</evidence>
<dbReference type="SUPFAM" id="SSF56112">
    <property type="entry name" value="Protein kinase-like (PK-like)"/>
    <property type="match status" value="1"/>
</dbReference>
<dbReference type="FunFam" id="2.60.120.430:FF:000004">
    <property type="entry name" value="Putative leucine-rich repeat receptor-like serine/threonine-protein kinase"/>
    <property type="match status" value="2"/>
</dbReference>
<keyword evidence="10" id="KW-0677">Repeat</keyword>
<dbReference type="EC" id="2.7.11.1" evidence="3"/>
<dbReference type="Gene3D" id="2.60.120.430">
    <property type="entry name" value="Galactose-binding lectin"/>
    <property type="match status" value="2"/>
</dbReference>
<dbReference type="Proteomes" id="UP000188268">
    <property type="component" value="Unassembled WGS sequence"/>
</dbReference>
<comment type="caution">
    <text evidence="22">The sequence shown here is derived from an EMBL/GenBank/DDBJ whole genome shotgun (WGS) entry which is preliminary data.</text>
</comment>
<dbReference type="InterPro" id="IPR001611">
    <property type="entry name" value="Leu-rich_rpt"/>
</dbReference>
<evidence type="ECO:0000256" key="1">
    <source>
        <dbReference type="ARBA" id="ARBA00004479"/>
    </source>
</evidence>
<dbReference type="AlphaFoldDB" id="A0A1R3IUX9"/>
<keyword evidence="12" id="KW-0067">ATP-binding</keyword>
<dbReference type="GO" id="GO:0016020">
    <property type="term" value="C:membrane"/>
    <property type="evidence" value="ECO:0007669"/>
    <property type="project" value="UniProtKB-SubCell"/>
</dbReference>
<dbReference type="InterPro" id="IPR011009">
    <property type="entry name" value="Kinase-like_dom_sf"/>
</dbReference>
<evidence type="ECO:0000256" key="6">
    <source>
        <dbReference type="ARBA" id="ARBA00022614"/>
    </source>
</evidence>
<comment type="catalytic activity">
    <reaction evidence="18">
        <text>L-seryl-[protein] + ATP = O-phospho-L-seryl-[protein] + ADP + H(+)</text>
        <dbReference type="Rhea" id="RHEA:17989"/>
        <dbReference type="Rhea" id="RHEA-COMP:9863"/>
        <dbReference type="Rhea" id="RHEA-COMP:11604"/>
        <dbReference type="ChEBI" id="CHEBI:15378"/>
        <dbReference type="ChEBI" id="CHEBI:29999"/>
        <dbReference type="ChEBI" id="CHEBI:30616"/>
        <dbReference type="ChEBI" id="CHEBI:83421"/>
        <dbReference type="ChEBI" id="CHEBI:456216"/>
        <dbReference type="EC" id="2.7.11.1"/>
    </reaction>
</comment>
<evidence type="ECO:0000256" key="14">
    <source>
        <dbReference type="ARBA" id="ARBA00023136"/>
    </source>
</evidence>
<dbReference type="Gene3D" id="3.30.200.20">
    <property type="entry name" value="Phosphorylase Kinase, domain 1"/>
    <property type="match status" value="1"/>
</dbReference>
<keyword evidence="13 19" id="KW-1133">Transmembrane helix</keyword>
<dbReference type="Pfam" id="PF11721">
    <property type="entry name" value="Malectin"/>
    <property type="match status" value="2"/>
</dbReference>
<evidence type="ECO:0000256" key="4">
    <source>
        <dbReference type="ARBA" id="ARBA00022527"/>
    </source>
</evidence>
<feature type="domain" description="Malectin" evidence="21">
    <location>
        <begin position="869"/>
        <end position="1053"/>
    </location>
</feature>
<keyword evidence="7" id="KW-0808">Transferase</keyword>
<evidence type="ECO:0000256" key="2">
    <source>
        <dbReference type="ARBA" id="ARBA00009592"/>
    </source>
</evidence>
<keyword evidence="14 19" id="KW-0472">Membrane</keyword>
<keyword evidence="23" id="KW-1185">Reference proteome</keyword>
<evidence type="ECO:0000256" key="8">
    <source>
        <dbReference type="ARBA" id="ARBA00022692"/>
    </source>
</evidence>
<evidence type="ECO:0000256" key="11">
    <source>
        <dbReference type="ARBA" id="ARBA00022741"/>
    </source>
</evidence>
<feature type="domain" description="Malectin" evidence="21">
    <location>
        <begin position="207"/>
        <end position="394"/>
    </location>
</feature>
<evidence type="ECO:0000256" key="19">
    <source>
        <dbReference type="SAM" id="Phobius"/>
    </source>
</evidence>
<keyword evidence="4" id="KW-0418">Kinase</keyword>
<dbReference type="InterPro" id="IPR032675">
    <property type="entry name" value="LRR_dom_sf"/>
</dbReference>
<evidence type="ECO:0000256" key="10">
    <source>
        <dbReference type="ARBA" id="ARBA00022737"/>
    </source>
</evidence>
<dbReference type="OrthoDB" id="1938112at2759"/>
<dbReference type="Gene3D" id="1.10.510.10">
    <property type="entry name" value="Transferase(Phosphotransferase) domain 1"/>
    <property type="match status" value="1"/>
</dbReference>
<dbReference type="EMBL" id="AWWV01009472">
    <property type="protein sequence ID" value="OMO86386.1"/>
    <property type="molecule type" value="Genomic_DNA"/>
</dbReference>
<comment type="subcellular location">
    <subcellularLocation>
        <location evidence="1">Membrane</location>
        <topology evidence="1">Single-pass type I membrane protein</topology>
    </subcellularLocation>
</comment>
<dbReference type="InterPro" id="IPR021720">
    <property type="entry name" value="Malectin_dom"/>
</dbReference>
<evidence type="ECO:0000256" key="17">
    <source>
        <dbReference type="ARBA" id="ARBA00047899"/>
    </source>
</evidence>
<dbReference type="SUPFAM" id="SSF52058">
    <property type="entry name" value="L domain-like"/>
    <property type="match status" value="2"/>
</dbReference>
<evidence type="ECO:0000256" key="12">
    <source>
        <dbReference type="ARBA" id="ARBA00022840"/>
    </source>
</evidence>
<feature type="transmembrane region" description="Helical" evidence="19">
    <location>
        <begin position="1069"/>
        <end position="1092"/>
    </location>
</feature>
<evidence type="ECO:0000313" key="22">
    <source>
        <dbReference type="EMBL" id="OMO86386.1"/>
    </source>
</evidence>
<keyword evidence="11" id="KW-0547">Nucleotide-binding</keyword>
<evidence type="ECO:0000256" key="16">
    <source>
        <dbReference type="ARBA" id="ARBA00023180"/>
    </source>
</evidence>
<evidence type="ECO:0000259" key="21">
    <source>
        <dbReference type="Pfam" id="PF11721"/>
    </source>
</evidence>
<keyword evidence="15" id="KW-0675">Receptor</keyword>
<dbReference type="PANTHER" id="PTHR48006">
    <property type="entry name" value="LEUCINE-RICH REPEAT-CONTAINING PROTEIN DDB_G0281931-RELATED"/>
    <property type="match status" value="1"/>
</dbReference>
<feature type="chain" id="PRO_5012119361" description="non-specific serine/threonine protein kinase" evidence="20">
    <location>
        <begin position="20"/>
        <end position="1162"/>
    </location>
</feature>
<evidence type="ECO:0000256" key="20">
    <source>
        <dbReference type="SAM" id="SignalP"/>
    </source>
</evidence>
<reference evidence="22 23" key="1">
    <citation type="submission" date="2013-09" db="EMBL/GenBank/DDBJ databases">
        <title>Corchorus capsularis genome sequencing.</title>
        <authorList>
            <person name="Alam M."/>
            <person name="Haque M.S."/>
            <person name="Islam M.S."/>
            <person name="Emdad E.M."/>
            <person name="Islam M.M."/>
            <person name="Ahmed B."/>
            <person name="Halim A."/>
            <person name="Hossen Q.M.M."/>
            <person name="Hossain M.Z."/>
            <person name="Ahmed R."/>
            <person name="Khan M.M."/>
            <person name="Islam R."/>
            <person name="Rashid M.M."/>
            <person name="Khan S.A."/>
            <person name="Rahman M.S."/>
            <person name="Alam M."/>
        </authorList>
    </citation>
    <scope>NUCLEOTIDE SEQUENCE [LARGE SCALE GENOMIC DNA]</scope>
    <source>
        <strain evidence="23">cv. CVL-1</strain>
        <tissue evidence="22">Whole seedling</tissue>
    </source>
</reference>
<evidence type="ECO:0000256" key="5">
    <source>
        <dbReference type="ARBA" id="ARBA00022553"/>
    </source>
</evidence>
<sequence>MLLGLMSFSCLLTCRRISSNNFTGKIPDFFPSWKQLQKLEFQASGFEGPIPPSISSLSNMYELRISDLNGGVSKLPNLRNMSNLFRLMLRSCNISGQIPPYLFQMPNIQNIDLSFNRLTGNITNVTRFEKMQSMYLTNNSLTGPIPDWIKSIKVSSQVDLSYNNFSEDSEPPTCRETVNLFKSSSGGKNLQLSECLGNYPCLKDRYSLYINCGGEKVTIGGIDYEADNDTGGAAKYFPMISNWELSSTGHFWDMSNKTSVDSVYLAQNISVLRMNDSELYTTARLSPLSLTYYIRCLGKGNYTVKLHFAEIVIRGNSSFYSLGRRIFDVYIQGNLRLKDFNIKRTAKGVDKEYVHEFKAVAVRDKTLEIRFRWAGKGTTDVPKRGTYGPLISAISVKSEFKPPNDRQKKILIVVGAVVLFLLLVFMILGALWWKGLWDRISREEGNALVEQQKGNLMELVDPKLGTEFNKEEAMTIIKVALLCTNSSPALRPTMSQVVSMLEGRTAVHEITSTDPGFFGDQIGFKSFSNFDQSPIRSSDTHSLVRSSDSHSLVRSSDSHSLTAISVGRQFNKDNLNHSEESSVETSGQAMEMTRSPVLLLSLMIITVMSMEALKVEAQAAGELSRDEGNNHTSWKTPKSADRPLLNNTLLCNCSFPGNVCHVEMIVLNANNLTGKLPQSLTNLTKLTELRISSNNFTGKIPDFFPSWKQLQKLEIQASGFEGPIPPSISNLSNMYELRISDLNGGVSELPYLRNMNSLFRLMVRSCNISGQIPHYLFQMPQVQIIDLSFNRFRGNIPNVATLDRMEKMYLTNNSISGPIPDWIKSLSSRSQADLSYNNFSEDSVPPTCRETLQLSECLGNHPCSKDRYSLYINCGGGKVTVKGIDYEADNDQGGEAKYVPINNNWEVSSTGHFWDTDITSNDYVAHNVSVLRMNDSELYTTARLSPLSLTYYIRCLGNGNYTVKLHFAEIVIRDNSSFYSLGRRIFDVYIQGNRRLKDFDIENTAKGVDKEYIHEFKAVTVRDKTLEIRFHWAGKGTTAAPKRGTYGPLISAISVKSKFNPPNDRQKTIFIVVGAVVLFLVLVFMILGALWWKGLLWDRISREEELRGLDLKTGIFTLRQIKAATNNFDAANKLGEGGFGIVYKVTYNFKSFLFSNTLLTLS</sequence>
<evidence type="ECO:0000256" key="18">
    <source>
        <dbReference type="ARBA" id="ARBA00048679"/>
    </source>
</evidence>
<keyword evidence="6" id="KW-0433">Leucine-rich repeat</keyword>
<dbReference type="InterPro" id="IPR051824">
    <property type="entry name" value="LRR_Rcpt-Like_S/T_Kinase"/>
</dbReference>
<dbReference type="GO" id="GO:0004674">
    <property type="term" value="F:protein serine/threonine kinase activity"/>
    <property type="evidence" value="ECO:0007669"/>
    <property type="project" value="UniProtKB-KW"/>
</dbReference>
<keyword evidence="5" id="KW-0597">Phosphoprotein</keyword>
<keyword evidence="16" id="KW-0325">Glycoprotein</keyword>
<accession>A0A1R3IUX9</accession>
<dbReference type="PANTHER" id="PTHR48006:SF66">
    <property type="entry name" value="PROTEIN KINASE DOMAIN-CONTAINING PROTEIN"/>
    <property type="match status" value="1"/>
</dbReference>
<feature type="transmembrane region" description="Helical" evidence="19">
    <location>
        <begin position="410"/>
        <end position="433"/>
    </location>
</feature>